<dbReference type="AlphaFoldDB" id="A0A194AMK7"/>
<evidence type="ECO:0000256" key="2">
    <source>
        <dbReference type="SAM" id="SignalP"/>
    </source>
</evidence>
<accession>A0A194AMK7</accession>
<feature type="region of interest" description="Disordered" evidence="1">
    <location>
        <begin position="400"/>
        <end position="419"/>
    </location>
</feature>
<proteinExistence type="predicted"/>
<sequence>MLRIILIGVLAAVAYGQLNMGMLDIGGMLDSLPPGALENAMKDMTPEKMKSAISNMPPNIKDMMAGFGITQEKLDTVLKKIPKDMDFSEVMDKMRNKLENGDIDIAKLTEKMQGMKKDPKMNVNMKEQVMEMLPSIKDEVVQKLKNDFGFDFSDATSKEEVLEQLRNFAVQHLKDQGIEIDPEDREGSIQVLKKEMKKIMGVDPEMSDEEFKKFLGHDVFTMLKDDGFDVDPEQPDESMEKMKEYAKEKAKEFGFDISDGIDFSTLKDQALEKLRTIGVPIDEPEKLIPYIQEKIQTFMPLIQNFMSMMQEQQMQQMQQQMQAVPVQAMPMPQQMPMTLNLEINVDEGDHPTTVGYPSGQDGVDEEDVMEMMQDLLYYRTLSKQLIARNQMLERKLESLQSERPVMSRSPMLASLLQRD</sequence>
<dbReference type="EMBL" id="GELH01000560">
    <property type="protein sequence ID" value="JAS03712.1"/>
    <property type="molecule type" value="Transcribed_RNA"/>
</dbReference>
<name>A0A194AMK7_PINFU</name>
<evidence type="ECO:0000256" key="1">
    <source>
        <dbReference type="SAM" id="MobiDB-lite"/>
    </source>
</evidence>
<feature type="signal peptide" evidence="2">
    <location>
        <begin position="1"/>
        <end position="16"/>
    </location>
</feature>
<feature type="chain" id="PRO_5013481362" evidence="2">
    <location>
        <begin position="17"/>
        <end position="419"/>
    </location>
</feature>
<protein>
    <submittedName>
        <fullName evidence="3">Uncharacterized protein</fullName>
    </submittedName>
</protein>
<evidence type="ECO:0000313" key="3">
    <source>
        <dbReference type="EMBL" id="JAS03712.1"/>
    </source>
</evidence>
<dbReference type="EMBL" id="GELH01000559">
    <property type="protein sequence ID" value="JAS03713.1"/>
    <property type="molecule type" value="Transcribed_RNA"/>
</dbReference>
<keyword evidence="2" id="KW-0732">Signal</keyword>
<organism evidence="3">
    <name type="scientific">Pinctada fucata</name>
    <name type="common">Akoya pearl oyster</name>
    <name type="synonym">Pinctada imbricata fucata</name>
    <dbReference type="NCBI Taxonomy" id="50426"/>
    <lineage>
        <taxon>Eukaryota</taxon>
        <taxon>Metazoa</taxon>
        <taxon>Spiralia</taxon>
        <taxon>Lophotrochozoa</taxon>
        <taxon>Mollusca</taxon>
        <taxon>Bivalvia</taxon>
        <taxon>Autobranchia</taxon>
        <taxon>Pteriomorphia</taxon>
        <taxon>Pterioida</taxon>
        <taxon>Pterioidea</taxon>
        <taxon>Pteriidae</taxon>
        <taxon>Pinctada</taxon>
    </lineage>
</organism>
<reference evidence="3" key="1">
    <citation type="submission" date="2016-03" db="EMBL/GenBank/DDBJ databases">
        <authorList>
            <person name="Ploux O."/>
        </authorList>
    </citation>
    <scope>NUCLEOTIDE SEQUENCE</scope>
    <source>
        <tissue evidence="3">Mantle</tissue>
    </source>
</reference>